<sequence>MFLLGRLSVDLGSLSSTRNVSDGSEPMDTTGGRMPDSDALAGASGGGAEDIRRSSSSPPHKRRGKEFLTNLKSYSLKLPFRGAGSGAHSLRNKGRGLPGPTPAPGPATAPVAPPSRSPPQPPPPAPAAEPVAEGILVSLEVEAAEEVTAPGPPETSDRVTPEKREDLDVQMLAVGGGERGDCHPAGNEPTRTLPQTESSDDILAKYRRKAMDASQAAAGAEGAGAPPPAPASIESMEEDNPPLVPTREADSLLLHEDAKKKLRHVLSHLDIGMTPHFTGRSVPVGIPSLSASR</sequence>
<feature type="region of interest" description="Disordered" evidence="1">
    <location>
        <begin position="14"/>
        <end position="246"/>
    </location>
</feature>
<gene>
    <name evidence="2" type="ORF">CTOB1V02_LOCUS14839</name>
</gene>
<proteinExistence type="predicted"/>
<accession>A0A7R8WUE6</accession>
<name>A0A7R8WUE6_9CRUS</name>
<reference evidence="2" key="1">
    <citation type="submission" date="2020-11" db="EMBL/GenBank/DDBJ databases">
        <authorList>
            <person name="Tran Van P."/>
        </authorList>
    </citation>
    <scope>NUCLEOTIDE SEQUENCE</scope>
</reference>
<organism evidence="2">
    <name type="scientific">Cyprideis torosa</name>
    <dbReference type="NCBI Taxonomy" id="163714"/>
    <lineage>
        <taxon>Eukaryota</taxon>
        <taxon>Metazoa</taxon>
        <taxon>Ecdysozoa</taxon>
        <taxon>Arthropoda</taxon>
        <taxon>Crustacea</taxon>
        <taxon>Oligostraca</taxon>
        <taxon>Ostracoda</taxon>
        <taxon>Podocopa</taxon>
        <taxon>Podocopida</taxon>
        <taxon>Cytherocopina</taxon>
        <taxon>Cytheroidea</taxon>
        <taxon>Cytherideidae</taxon>
        <taxon>Cyprideis</taxon>
    </lineage>
</organism>
<dbReference type="AlphaFoldDB" id="A0A7R8WUE6"/>
<evidence type="ECO:0000256" key="1">
    <source>
        <dbReference type="SAM" id="MobiDB-lite"/>
    </source>
</evidence>
<protein>
    <submittedName>
        <fullName evidence="2">Uncharacterized protein</fullName>
    </submittedName>
</protein>
<evidence type="ECO:0000313" key="2">
    <source>
        <dbReference type="EMBL" id="CAD7237024.1"/>
    </source>
</evidence>
<feature type="compositionally biased region" description="Pro residues" evidence="1">
    <location>
        <begin position="99"/>
        <end position="127"/>
    </location>
</feature>
<feature type="region of interest" description="Disordered" evidence="1">
    <location>
        <begin position="273"/>
        <end position="293"/>
    </location>
</feature>
<feature type="compositionally biased region" description="Basic and acidic residues" evidence="1">
    <location>
        <begin position="155"/>
        <end position="167"/>
    </location>
</feature>
<dbReference type="EMBL" id="OB684069">
    <property type="protein sequence ID" value="CAD7237024.1"/>
    <property type="molecule type" value="Genomic_DNA"/>
</dbReference>